<dbReference type="GO" id="GO:0005524">
    <property type="term" value="F:ATP binding"/>
    <property type="evidence" value="ECO:0007669"/>
    <property type="project" value="InterPro"/>
</dbReference>
<organism evidence="2 3">
    <name type="scientific">Herminiimonas arsenicoxydans</name>
    <dbReference type="NCBI Taxonomy" id="204773"/>
    <lineage>
        <taxon>Bacteria</taxon>
        <taxon>Pseudomonadati</taxon>
        <taxon>Pseudomonadota</taxon>
        <taxon>Betaproteobacteria</taxon>
        <taxon>Burkholderiales</taxon>
        <taxon>Oxalobacteraceae</taxon>
        <taxon>Herminiimonas</taxon>
    </lineage>
</organism>
<dbReference type="GO" id="GO:0006310">
    <property type="term" value="P:DNA recombination"/>
    <property type="evidence" value="ECO:0007669"/>
    <property type="project" value="InterPro"/>
</dbReference>
<dbReference type="InterPro" id="IPR011114">
    <property type="entry name" value="RuvA_C"/>
</dbReference>
<dbReference type="GO" id="GO:0006281">
    <property type="term" value="P:DNA repair"/>
    <property type="evidence" value="ECO:0007669"/>
    <property type="project" value="InterPro"/>
</dbReference>
<dbReference type="CDD" id="cd14332">
    <property type="entry name" value="UBA_RuvA_C"/>
    <property type="match status" value="1"/>
</dbReference>
<feature type="domain" description="ORC1/DEAH AAA+ ATPase" evidence="1">
    <location>
        <begin position="132"/>
        <end position="277"/>
    </location>
</feature>
<dbReference type="InterPro" id="IPR049945">
    <property type="entry name" value="AAA_22"/>
</dbReference>
<dbReference type="KEGG" id="har:HEAR2215"/>
<keyword evidence="3" id="KW-1185">Reference proteome</keyword>
<evidence type="ECO:0000259" key="1">
    <source>
        <dbReference type="Pfam" id="PF13401"/>
    </source>
</evidence>
<dbReference type="GO" id="GO:0016887">
    <property type="term" value="F:ATP hydrolysis activity"/>
    <property type="evidence" value="ECO:0007669"/>
    <property type="project" value="InterPro"/>
</dbReference>
<accession>A4G763</accession>
<dbReference type="GO" id="GO:0009379">
    <property type="term" value="C:Holliday junction helicase complex"/>
    <property type="evidence" value="ECO:0007669"/>
    <property type="project" value="InterPro"/>
</dbReference>
<evidence type="ECO:0000313" key="3">
    <source>
        <dbReference type="Proteomes" id="UP000006697"/>
    </source>
</evidence>
<dbReference type="SUPFAM" id="SSF52540">
    <property type="entry name" value="P-loop containing nucleoside triphosphate hydrolases"/>
    <property type="match status" value="1"/>
</dbReference>
<dbReference type="HOGENOM" id="CLU_036574_1_0_4"/>
<dbReference type="InterPro" id="IPR027417">
    <property type="entry name" value="P-loop_NTPase"/>
</dbReference>
<dbReference type="eggNOG" id="COG2842">
    <property type="taxonomic scope" value="Bacteria"/>
</dbReference>
<gene>
    <name evidence="2" type="ordered locus">HEAR2215</name>
</gene>
<dbReference type="GO" id="GO:0009378">
    <property type="term" value="F:four-way junction helicase activity"/>
    <property type="evidence" value="ECO:0007669"/>
    <property type="project" value="InterPro"/>
</dbReference>
<protein>
    <submittedName>
        <fullName evidence="2">Transposon Tn7 transposition protein tnsC</fullName>
    </submittedName>
</protein>
<proteinExistence type="predicted"/>
<sequence length="544" mass="60955">MHDTSHIVSAKYAQQMIPHFRGNPLIEALPPTMTDDALIDALTLMPEFDPSQRQWSTSNRFMMLKSMQNFMIPMQNHVELSWAMDSMMRAGYVGRAPRTPGHAKIFQSIYEKQLAGMGFSQTASSRTPQISTSLIGISGMGKTTTVNRWCAHLPKVIYHEEYNLYQIPYLHVEMPSDGSSIKGLAHGILQKIDELLPGADYYSQYALKGKAGADTIMRSVARLMNLHLVGLLICDEIQNLANATKGGQKVMTELVSASNDLKVPILFIGTNKASKVLGIDFRQSRRSSGHGVSPWDRLHPGTAGQESEWDAFLEILWQFQWTRKPVPLDPLLAYRMYDCSQGVIDVALKLFASAQVRAMLDGTEKVTPDLILDIYENEFKLIHPMMDALRRDDLEMLCQYDDIAPLNLQEYIENAHRKLNRLKSPLFSVRATDKTFTPRLAAGLTSLGFSAEESSEVAEAVAQADSSINLAQGVKQAVSALTSTPSAKRKRRTKVQEELAPDRFDDRQEDYRRAIAHARSRGVPILEQLQEFGMAPLLEEVIEI</sequence>
<dbReference type="Gene3D" id="3.40.50.300">
    <property type="entry name" value="P-loop containing nucleotide triphosphate hydrolases"/>
    <property type="match status" value="1"/>
</dbReference>
<evidence type="ECO:0000313" key="2">
    <source>
        <dbReference type="EMBL" id="CAL62350.1"/>
    </source>
</evidence>
<dbReference type="EMBL" id="CU207211">
    <property type="protein sequence ID" value="CAL62350.1"/>
    <property type="molecule type" value="Genomic_DNA"/>
</dbReference>
<dbReference type="STRING" id="204773.HEAR2215"/>
<name>A4G763_HERAR</name>
<dbReference type="Proteomes" id="UP000006697">
    <property type="component" value="Chromosome"/>
</dbReference>
<dbReference type="Pfam" id="PF13401">
    <property type="entry name" value="AAA_22"/>
    <property type="match status" value="1"/>
</dbReference>
<dbReference type="AlphaFoldDB" id="A4G763"/>
<reference evidence="2 3" key="1">
    <citation type="journal article" date="2007" name="PLoS Genet.">
        <title>A tale of two oxidation states: bacterial colonization of arsenic-rich environments.</title>
        <authorList>
            <person name="Muller D."/>
            <person name="Medigue C."/>
            <person name="Koechler S."/>
            <person name="Barbe V."/>
            <person name="Barakat M."/>
            <person name="Talla E."/>
            <person name="Bonnefoy V."/>
            <person name="Krin E."/>
            <person name="Arsene-Ploetze F."/>
            <person name="Carapito C."/>
            <person name="Chandler M."/>
            <person name="Cournoyer B."/>
            <person name="Cruveiller S."/>
            <person name="Dossat C."/>
            <person name="Duval S."/>
            <person name="Heymann M."/>
            <person name="Leize E."/>
            <person name="Lieutaud A."/>
            <person name="Lievremont D."/>
            <person name="Makita Y."/>
            <person name="Mangenot S."/>
            <person name="Nitschke W."/>
            <person name="Ortet P."/>
            <person name="Perdrial N."/>
            <person name="Schoepp B."/>
            <person name="Siguier N."/>
            <person name="Simeonova D.D."/>
            <person name="Rouy Z."/>
            <person name="Segurens B."/>
            <person name="Turlin E."/>
            <person name="Vallenet D."/>
            <person name="Van Dorsselaer A."/>
            <person name="Weiss S."/>
            <person name="Weissenbach J."/>
            <person name="Lett M.C."/>
            <person name="Danchin A."/>
            <person name="Bertin P.N."/>
        </authorList>
    </citation>
    <scope>NUCLEOTIDE SEQUENCE [LARGE SCALE GENOMIC DNA]</scope>
    <source>
        <strain evidence="3">ULPAs1</strain>
    </source>
</reference>